<evidence type="ECO:0000313" key="1">
    <source>
        <dbReference type="EMBL" id="GFO11199.1"/>
    </source>
</evidence>
<keyword evidence="2" id="KW-1185">Reference proteome</keyword>
<organism evidence="1 2">
    <name type="scientific">Plakobranchus ocellatus</name>
    <dbReference type="NCBI Taxonomy" id="259542"/>
    <lineage>
        <taxon>Eukaryota</taxon>
        <taxon>Metazoa</taxon>
        <taxon>Spiralia</taxon>
        <taxon>Lophotrochozoa</taxon>
        <taxon>Mollusca</taxon>
        <taxon>Gastropoda</taxon>
        <taxon>Heterobranchia</taxon>
        <taxon>Euthyneura</taxon>
        <taxon>Panpulmonata</taxon>
        <taxon>Sacoglossa</taxon>
        <taxon>Placobranchoidea</taxon>
        <taxon>Plakobranchidae</taxon>
        <taxon>Plakobranchus</taxon>
    </lineage>
</organism>
<dbReference type="EMBL" id="BLXT01004229">
    <property type="protein sequence ID" value="GFO11199.1"/>
    <property type="molecule type" value="Genomic_DNA"/>
</dbReference>
<name>A0AAV4AXU6_9GAST</name>
<proteinExistence type="predicted"/>
<gene>
    <name evidence="1" type="ORF">PoB_003770400</name>
</gene>
<comment type="caution">
    <text evidence="1">The sequence shown here is derived from an EMBL/GenBank/DDBJ whole genome shotgun (WGS) entry which is preliminary data.</text>
</comment>
<accession>A0AAV4AXU6</accession>
<sequence>MAPRTPQMFDNDPSVRERHKHLRTLTTPRTTEVYENFDAQGVIHVSENDTNVRKFRQHRDRPKCTRTSTALRTTQVFENDINVRDV</sequence>
<dbReference type="AlphaFoldDB" id="A0AAV4AXU6"/>
<reference evidence="1 2" key="1">
    <citation type="journal article" date="2021" name="Elife">
        <title>Chloroplast acquisition without the gene transfer in kleptoplastic sea slugs, Plakobranchus ocellatus.</title>
        <authorList>
            <person name="Maeda T."/>
            <person name="Takahashi S."/>
            <person name="Yoshida T."/>
            <person name="Shimamura S."/>
            <person name="Takaki Y."/>
            <person name="Nagai Y."/>
            <person name="Toyoda A."/>
            <person name="Suzuki Y."/>
            <person name="Arimoto A."/>
            <person name="Ishii H."/>
            <person name="Satoh N."/>
            <person name="Nishiyama T."/>
            <person name="Hasebe M."/>
            <person name="Maruyama T."/>
            <person name="Minagawa J."/>
            <person name="Obokata J."/>
            <person name="Shigenobu S."/>
        </authorList>
    </citation>
    <scope>NUCLEOTIDE SEQUENCE [LARGE SCALE GENOMIC DNA]</scope>
</reference>
<protein>
    <submittedName>
        <fullName evidence="1">Uncharacterized protein</fullName>
    </submittedName>
</protein>
<dbReference type="Proteomes" id="UP000735302">
    <property type="component" value="Unassembled WGS sequence"/>
</dbReference>
<evidence type="ECO:0000313" key="2">
    <source>
        <dbReference type="Proteomes" id="UP000735302"/>
    </source>
</evidence>